<dbReference type="Pfam" id="PF00534">
    <property type="entry name" value="Glycos_transf_1"/>
    <property type="match status" value="1"/>
</dbReference>
<sequence length="350" mass="40476">MDIVFFGNISGGGVDSACFNLVNKLADSHKITIISTGFSEPPALLREDVAYYHLKSDNILRMNLEYFKLLKKLSPDIVVTMEALSGMVSFLPTLLCRKKYIVWEHANYYQNQGVAYIQIVRAIELLLSDAYVVLTKRDFQTFQRKFFFKRRLKQIYNMFSKQSEGNYNIASKTIVSAGHLRPIKNFDSIPEVASIALKNHPDWTWKIYGSGTDEYLEYLMEKVREYGVENQVEFCGRTNHLIEIMRESAVYVLPSLYEGLPMVLLEAKSQKLPIVSFDIETGPDEILRDGINGYLVEPYQKKKMAEKIRFLIENPDVRQSFSDKSELDLPLFSDDTVVKQWLTLFEEIYE</sequence>
<evidence type="ECO:0000259" key="1">
    <source>
        <dbReference type="Pfam" id="PF00534"/>
    </source>
</evidence>
<dbReference type="PANTHER" id="PTHR12526:SF630">
    <property type="entry name" value="GLYCOSYLTRANSFERASE"/>
    <property type="match status" value="1"/>
</dbReference>
<dbReference type="PANTHER" id="PTHR12526">
    <property type="entry name" value="GLYCOSYLTRANSFERASE"/>
    <property type="match status" value="1"/>
</dbReference>
<dbReference type="GO" id="GO:0016757">
    <property type="term" value="F:glycosyltransferase activity"/>
    <property type="evidence" value="ECO:0007669"/>
    <property type="project" value="InterPro"/>
</dbReference>
<dbReference type="RefSeq" id="WP_277944349.1">
    <property type="nucleotide sequence ID" value="NZ_JANFMO010000004.1"/>
</dbReference>
<dbReference type="AlphaFoldDB" id="A0A9X4MU04"/>
<feature type="domain" description="Glycosyl transferase family 1" evidence="1">
    <location>
        <begin position="171"/>
        <end position="325"/>
    </location>
</feature>
<dbReference type="InterPro" id="IPR028098">
    <property type="entry name" value="Glyco_trans_4-like_N"/>
</dbReference>
<protein>
    <submittedName>
        <fullName evidence="3">Glycosyltransferase family 4 protein</fullName>
    </submittedName>
</protein>
<feature type="domain" description="Glycosyltransferase subfamily 4-like N-terminal" evidence="2">
    <location>
        <begin position="12"/>
        <end position="157"/>
    </location>
</feature>
<dbReference type="Gene3D" id="3.40.50.2000">
    <property type="entry name" value="Glycogen Phosphorylase B"/>
    <property type="match status" value="2"/>
</dbReference>
<dbReference type="InterPro" id="IPR001296">
    <property type="entry name" value="Glyco_trans_1"/>
</dbReference>
<proteinExistence type="predicted"/>
<evidence type="ECO:0000313" key="3">
    <source>
        <dbReference type="EMBL" id="MDG4526186.1"/>
    </source>
</evidence>
<evidence type="ECO:0000259" key="2">
    <source>
        <dbReference type="Pfam" id="PF13439"/>
    </source>
</evidence>
<comment type="caution">
    <text evidence="3">The sequence shown here is derived from an EMBL/GenBank/DDBJ whole genome shotgun (WGS) entry which is preliminary data.</text>
</comment>
<dbReference type="Proteomes" id="UP001152875">
    <property type="component" value="Unassembled WGS sequence"/>
</dbReference>
<name>A0A9X4MU04_STRSU</name>
<accession>A0A9X4MU04</accession>
<organism evidence="3 4">
    <name type="scientific">Streptococcus suis</name>
    <dbReference type="NCBI Taxonomy" id="1307"/>
    <lineage>
        <taxon>Bacteria</taxon>
        <taxon>Bacillati</taxon>
        <taxon>Bacillota</taxon>
        <taxon>Bacilli</taxon>
        <taxon>Lactobacillales</taxon>
        <taxon>Streptococcaceae</taxon>
        <taxon>Streptococcus</taxon>
    </lineage>
</organism>
<evidence type="ECO:0000313" key="4">
    <source>
        <dbReference type="Proteomes" id="UP001152875"/>
    </source>
</evidence>
<dbReference type="CDD" id="cd03820">
    <property type="entry name" value="GT4_AmsD-like"/>
    <property type="match status" value="1"/>
</dbReference>
<reference evidence="3" key="1">
    <citation type="submission" date="2022-07" db="EMBL/GenBank/DDBJ databases">
        <title>Whole Genome Sequencing of Streptococcus suis.</title>
        <authorList>
            <person name="Dai X."/>
            <person name="Huang J."/>
            <person name="Wang L."/>
        </authorList>
    </citation>
    <scope>NUCLEOTIDE SEQUENCE</scope>
    <source>
        <strain evidence="3">XNB2</strain>
    </source>
</reference>
<dbReference type="Pfam" id="PF13439">
    <property type="entry name" value="Glyco_transf_4"/>
    <property type="match status" value="1"/>
</dbReference>
<gene>
    <name evidence="3" type="ORF">NOL13_01970</name>
</gene>
<dbReference type="SUPFAM" id="SSF53756">
    <property type="entry name" value="UDP-Glycosyltransferase/glycogen phosphorylase"/>
    <property type="match status" value="1"/>
</dbReference>
<dbReference type="EMBL" id="JANFMP010000003">
    <property type="protein sequence ID" value="MDG4526186.1"/>
    <property type="molecule type" value="Genomic_DNA"/>
</dbReference>